<dbReference type="GO" id="GO:0016787">
    <property type="term" value="F:hydrolase activity"/>
    <property type="evidence" value="ECO:0007669"/>
    <property type="project" value="InterPro"/>
</dbReference>
<dbReference type="STRING" id="1302690.BUE76_07890"/>
<keyword evidence="1" id="KW-0812">Transmembrane</keyword>
<accession>A0A1M5CHL6</accession>
<name>A0A1M5CHL6_9BACT</name>
<feature type="domain" description="3-keto-alpha-glucoside-1,2-lyase/3-keto-2-hydroxy-glucal hydratase" evidence="2">
    <location>
        <begin position="52"/>
        <end position="280"/>
    </location>
</feature>
<organism evidence="3 4">
    <name type="scientific">Cnuella takakiae</name>
    <dbReference type="NCBI Taxonomy" id="1302690"/>
    <lineage>
        <taxon>Bacteria</taxon>
        <taxon>Pseudomonadati</taxon>
        <taxon>Bacteroidota</taxon>
        <taxon>Chitinophagia</taxon>
        <taxon>Chitinophagales</taxon>
        <taxon>Chitinophagaceae</taxon>
        <taxon>Cnuella</taxon>
    </lineage>
</organism>
<evidence type="ECO:0000313" key="4">
    <source>
        <dbReference type="Proteomes" id="UP000184368"/>
    </source>
</evidence>
<dbReference type="RefSeq" id="WP_073043784.1">
    <property type="nucleotide sequence ID" value="NZ_FQUO01000009.1"/>
</dbReference>
<feature type="transmembrane region" description="Helical" evidence="1">
    <location>
        <begin position="21"/>
        <end position="45"/>
    </location>
</feature>
<keyword evidence="4" id="KW-1185">Reference proteome</keyword>
<reference evidence="3 4" key="1">
    <citation type="submission" date="2016-11" db="EMBL/GenBank/DDBJ databases">
        <authorList>
            <person name="Jaros S."/>
            <person name="Januszkiewicz K."/>
            <person name="Wedrychowicz H."/>
        </authorList>
    </citation>
    <scope>NUCLEOTIDE SEQUENCE [LARGE SCALE GENOMIC DNA]</scope>
    <source>
        <strain evidence="3 4">DSM 26897</strain>
    </source>
</reference>
<protein>
    <recommendedName>
        <fullName evidence="2">3-keto-alpha-glucoside-1,2-lyase/3-keto-2-hydroxy-glucal hydratase domain-containing protein</fullName>
    </recommendedName>
</protein>
<keyword evidence="1" id="KW-0472">Membrane</keyword>
<dbReference type="AlphaFoldDB" id="A0A1M5CHL6"/>
<keyword evidence="1" id="KW-1133">Transmembrane helix</keyword>
<dbReference type="Pfam" id="PF06439">
    <property type="entry name" value="3keto-disac_hyd"/>
    <property type="match status" value="1"/>
</dbReference>
<dbReference type="Proteomes" id="UP000184368">
    <property type="component" value="Unassembled WGS sequence"/>
</dbReference>
<dbReference type="InterPro" id="IPR010496">
    <property type="entry name" value="AL/BT2_dom"/>
</dbReference>
<proteinExistence type="predicted"/>
<evidence type="ECO:0000256" key="1">
    <source>
        <dbReference type="SAM" id="Phobius"/>
    </source>
</evidence>
<evidence type="ECO:0000313" key="3">
    <source>
        <dbReference type="EMBL" id="SHF54265.1"/>
    </source>
</evidence>
<sequence length="388" mass="42985">MTAQKPFTDPLRSLGKESSGRAFPAFPLHALIVAFFCFVLAPSYAQLPGVGQWKPLFNGRDLKDWETYLVPSVAAADQTPIGLNKDPHGVFTVVDGGLRISGQDWGGIMTKESFSNYHLRFQVKWGAKKWAPREQVVPDGGLLFHCSLPYDYGSKCWMRSLELQIQQTDIGDYHNVGAGIPEIQVSPSKDDGDVVDQYDPNGPFKHTDKRVYRSANFESPEGQWTTGELVARGADAVFIVNGFVVNRLYNIYREDLHQQTTGGRIQFQSEGAEHFLKNIESRPINFHQNGVPVLSSAAGELVFKKGERKEIVITNKGDAVEIIAAELLGKDAGRWSLKLPVFPINIEKGKSITIQVELKEAGMGAGDNKLKLETLLGPVKDFEIRLKG</sequence>
<gene>
    <name evidence="3" type="ORF">SAMN05444008_10979</name>
</gene>
<evidence type="ECO:0000259" key="2">
    <source>
        <dbReference type="Pfam" id="PF06439"/>
    </source>
</evidence>
<dbReference type="OrthoDB" id="259356at2"/>
<dbReference type="EMBL" id="FQUO01000009">
    <property type="protein sequence ID" value="SHF54265.1"/>
    <property type="molecule type" value="Genomic_DNA"/>
</dbReference>
<dbReference type="Gene3D" id="2.60.120.560">
    <property type="entry name" value="Exo-inulinase, domain 1"/>
    <property type="match status" value="1"/>
</dbReference>